<evidence type="ECO:0000313" key="2">
    <source>
        <dbReference type="EMBL" id="PNU03250.1"/>
    </source>
</evidence>
<keyword evidence="1" id="KW-0472">Membrane</keyword>
<dbReference type="Proteomes" id="UP000236327">
    <property type="component" value="Unassembled WGS sequence"/>
</dbReference>
<evidence type="ECO:0000313" key="3">
    <source>
        <dbReference type="Proteomes" id="UP000236327"/>
    </source>
</evidence>
<dbReference type="EMBL" id="LYMM01000054">
    <property type="protein sequence ID" value="PNU03250.1"/>
    <property type="molecule type" value="Genomic_DNA"/>
</dbReference>
<dbReference type="OrthoDB" id="8357738at2"/>
<feature type="transmembrane region" description="Helical" evidence="1">
    <location>
        <begin position="7"/>
        <end position="23"/>
    </location>
</feature>
<organism evidence="2 3">
    <name type="scientific">Novosphingobium guangzhouense</name>
    <dbReference type="NCBI Taxonomy" id="1850347"/>
    <lineage>
        <taxon>Bacteria</taxon>
        <taxon>Pseudomonadati</taxon>
        <taxon>Pseudomonadota</taxon>
        <taxon>Alphaproteobacteria</taxon>
        <taxon>Sphingomonadales</taxon>
        <taxon>Sphingomonadaceae</taxon>
        <taxon>Novosphingobium</taxon>
    </lineage>
</organism>
<accession>A0A2K2FWV8</accession>
<gene>
    <name evidence="2" type="ORF">A8V01_24280</name>
</gene>
<sequence length="161" mass="18123">MVTAPFALIFAGIVYFAVTFQGVSSFAEVAVAIGAAIMACLWLWLAWFTAKLFMHRKSPLLRISDDGIEIPHRRPHFIPWDQIASVDQTESGRITYLRLRLVSPNELLTCWQRRVQWPLSDSVLITLDMDRSLEANPAFVAVKARHAEHSKVKTDSLDASA</sequence>
<keyword evidence="3" id="KW-1185">Reference proteome</keyword>
<name>A0A2K2FWV8_9SPHN</name>
<keyword evidence="1" id="KW-1133">Transmembrane helix</keyword>
<proteinExistence type="predicted"/>
<evidence type="ECO:0008006" key="4">
    <source>
        <dbReference type="Google" id="ProtNLM"/>
    </source>
</evidence>
<reference evidence="2 3" key="1">
    <citation type="submission" date="2016-05" db="EMBL/GenBank/DDBJ databases">
        <title>Complete genome sequence of Novosphingobium guangzhouense SA925(T).</title>
        <authorList>
            <person name="Sha S."/>
        </authorList>
    </citation>
    <scope>NUCLEOTIDE SEQUENCE [LARGE SCALE GENOMIC DNA]</scope>
    <source>
        <strain evidence="2 3">SA925</strain>
    </source>
</reference>
<comment type="caution">
    <text evidence="2">The sequence shown here is derived from an EMBL/GenBank/DDBJ whole genome shotgun (WGS) entry which is preliminary data.</text>
</comment>
<dbReference type="AlphaFoldDB" id="A0A2K2FWV8"/>
<evidence type="ECO:0000256" key="1">
    <source>
        <dbReference type="SAM" id="Phobius"/>
    </source>
</evidence>
<feature type="transmembrane region" description="Helical" evidence="1">
    <location>
        <begin position="29"/>
        <end position="50"/>
    </location>
</feature>
<dbReference type="RefSeq" id="WP_103097991.1">
    <property type="nucleotide sequence ID" value="NZ_LYMM01000054.1"/>
</dbReference>
<protein>
    <recommendedName>
        <fullName evidence="4">PH domain-containing protein</fullName>
    </recommendedName>
</protein>
<keyword evidence="1" id="KW-0812">Transmembrane</keyword>